<protein>
    <recommendedName>
        <fullName evidence="3 10">Elongation factor 2</fullName>
        <shortName evidence="10">EF-2</shortName>
    </recommendedName>
</protein>
<dbReference type="InterPro" id="IPR004161">
    <property type="entry name" value="EFTu-like_2"/>
</dbReference>
<gene>
    <name evidence="10" type="primary">fusA</name>
    <name evidence="12" type="ORF">HA222_03330</name>
</gene>
<comment type="similarity">
    <text evidence="2 10">Belongs to the TRAFAC class translation factor GTPase superfamily. Classic translation factor GTPase family. EF-G/EF-2 subfamily.</text>
</comment>
<sequence length="731" mass="81542">MVKKEEIVKIAQKLMNSRETIRNIGIVAHIDHGKTTMTDNLIAAAGLISEELAGKQQFMDYYELEQERGITINAANISLVHNIEGKEYLVNIIDTPGHVDFGGEVIRAMRAVDGVIVVIDAVEGVMPQTETVIRQALRENVKPCLFINKVDRLVNELQVTEEQMQERFVKTITQVNKLVQKNAPEQFQEKWLVKVQDSSVTFGSAYNNWALNVDSMKKNNISFKDVYNYCKEKKQKELAQKSPLHTAVLEMVAKHSPSPVEAQKYRIPKIWSGETESEEGQSMLNCDPKGVVAMMINDVSVDPHAGDVATGRLYSGTVKKGVSVYLIGSKKQVTIQQVAIMMGPERVTVEEIPAGNIASIIGCRDVYSGETVSSKEIKEFEKFMSNTEPVMTVSVEPKSTKDLPKLIEVIRQITKEDPNVQASLNQETGEHLLSGMGELHLDVTRYRIEVDHKVPITVGVPIVVYRETITKESPTVEGKSPNKHNKFKLSATPLEPELLEKLSESKLHLKIRELKDKDVIEKLINMGLERSEAKKAWCVHHNNILIDASKGIQALFEVKELIIQAFQDAMDSGPLAKEKCSGVKIYLEDATLHEDAIHRGPAQVLPAVNRAIYAAMLLAEPILLEPKQILTINVPESFMGAASRELGSRRTQISEMRTEGDTTIIIAKAPVKELIGFSATIRSATEGRAIWTAEYCGFEKLPKDLQKSTIAEVRKRKGMEPEPKPASFFMD</sequence>
<dbReference type="Pfam" id="PF00009">
    <property type="entry name" value="GTP_EFTU"/>
    <property type="match status" value="1"/>
</dbReference>
<evidence type="ECO:0000256" key="9">
    <source>
        <dbReference type="ARBA" id="ARBA00024731"/>
    </source>
</evidence>
<dbReference type="PANTHER" id="PTHR42908:SF3">
    <property type="entry name" value="ELONGATION FACTOR-LIKE GTPASE 1"/>
    <property type="match status" value="1"/>
</dbReference>
<dbReference type="Pfam" id="PF03144">
    <property type="entry name" value="GTP_EFTU_D2"/>
    <property type="match status" value="1"/>
</dbReference>
<evidence type="ECO:0000256" key="10">
    <source>
        <dbReference type="HAMAP-Rule" id="MF_00054"/>
    </source>
</evidence>
<evidence type="ECO:0000313" key="13">
    <source>
        <dbReference type="Proteomes" id="UP000590964"/>
    </source>
</evidence>
<dbReference type="EMBL" id="DUFW01000054">
    <property type="protein sequence ID" value="HIH21661.1"/>
    <property type="molecule type" value="Genomic_DNA"/>
</dbReference>
<evidence type="ECO:0000256" key="8">
    <source>
        <dbReference type="ARBA" id="ARBA00023134"/>
    </source>
</evidence>
<accession>A0A7J4JV51</accession>
<dbReference type="InterPro" id="IPR041095">
    <property type="entry name" value="EFG_II"/>
</dbReference>
<dbReference type="SUPFAM" id="SSF54211">
    <property type="entry name" value="Ribosomal protein S5 domain 2-like"/>
    <property type="match status" value="1"/>
</dbReference>
<evidence type="ECO:0000256" key="7">
    <source>
        <dbReference type="ARBA" id="ARBA00022917"/>
    </source>
</evidence>
<dbReference type="SMART" id="SM00838">
    <property type="entry name" value="EFG_C"/>
    <property type="match status" value="1"/>
</dbReference>
<dbReference type="GO" id="GO:0005525">
    <property type="term" value="F:GTP binding"/>
    <property type="evidence" value="ECO:0007669"/>
    <property type="project" value="UniProtKB-UniRule"/>
</dbReference>
<dbReference type="InterPro" id="IPR027417">
    <property type="entry name" value="P-loop_NTPase"/>
</dbReference>
<dbReference type="Gene3D" id="3.30.70.870">
    <property type="entry name" value="Elongation Factor G (Translational Gtpase), domain 3"/>
    <property type="match status" value="1"/>
</dbReference>
<dbReference type="HAMAP" id="MF_00054_A">
    <property type="entry name" value="EF_G_EF_2_A"/>
    <property type="match status" value="1"/>
</dbReference>
<dbReference type="InterPro" id="IPR035647">
    <property type="entry name" value="EFG_III/V"/>
</dbReference>
<dbReference type="InterPro" id="IPR009000">
    <property type="entry name" value="Transl_B-barrel_sf"/>
</dbReference>
<feature type="binding site" evidence="10">
    <location>
        <begin position="28"/>
        <end position="35"/>
    </location>
    <ligand>
        <name>GTP</name>
        <dbReference type="ChEBI" id="CHEBI:37565"/>
    </ligand>
</feature>
<dbReference type="InterPro" id="IPR000640">
    <property type="entry name" value="EFG_V-like"/>
</dbReference>
<dbReference type="InterPro" id="IPR014721">
    <property type="entry name" value="Ribsml_uS5_D2-typ_fold_subgr"/>
</dbReference>
<reference evidence="13" key="1">
    <citation type="journal article" date="2020" name="bioRxiv">
        <title>A rank-normalized archaeal taxonomy based on genome phylogeny resolves widespread incomplete and uneven classifications.</title>
        <authorList>
            <person name="Rinke C."/>
            <person name="Chuvochina M."/>
            <person name="Mussig A.J."/>
            <person name="Chaumeil P.-A."/>
            <person name="Waite D.W."/>
            <person name="Whitman W.B."/>
            <person name="Parks D.H."/>
            <person name="Hugenholtz P."/>
        </authorList>
    </citation>
    <scope>NUCLEOTIDE SEQUENCE [LARGE SCALE GENOMIC DNA]</scope>
</reference>
<dbReference type="Gene3D" id="3.30.70.240">
    <property type="match status" value="1"/>
</dbReference>
<dbReference type="Pfam" id="PF14492">
    <property type="entry name" value="EFG_III"/>
    <property type="match status" value="1"/>
</dbReference>
<dbReference type="Proteomes" id="UP000590964">
    <property type="component" value="Unassembled WGS sequence"/>
</dbReference>
<dbReference type="GO" id="GO:1990904">
    <property type="term" value="C:ribonucleoprotein complex"/>
    <property type="evidence" value="ECO:0007669"/>
    <property type="project" value="TreeGrafter"/>
</dbReference>
<dbReference type="PROSITE" id="PS51722">
    <property type="entry name" value="G_TR_2"/>
    <property type="match status" value="1"/>
</dbReference>
<dbReference type="SUPFAM" id="SSF52540">
    <property type="entry name" value="P-loop containing nucleoside triphosphate hydrolases"/>
    <property type="match status" value="1"/>
</dbReference>
<comment type="subcellular location">
    <subcellularLocation>
        <location evidence="1 10">Cytoplasm</location>
    </subcellularLocation>
</comment>
<evidence type="ECO:0000256" key="6">
    <source>
        <dbReference type="ARBA" id="ARBA00022768"/>
    </source>
</evidence>
<keyword evidence="5 10" id="KW-0547">Nucleotide-binding</keyword>
<dbReference type="Gene3D" id="3.40.50.300">
    <property type="entry name" value="P-loop containing nucleotide triphosphate hydrolases"/>
    <property type="match status" value="1"/>
</dbReference>
<dbReference type="InterPro" id="IPR000795">
    <property type="entry name" value="T_Tr_GTP-bd_dom"/>
</dbReference>
<feature type="binding site" evidence="10">
    <location>
        <begin position="94"/>
        <end position="98"/>
    </location>
    <ligand>
        <name>GTP</name>
        <dbReference type="ChEBI" id="CHEBI:37565"/>
    </ligand>
</feature>
<evidence type="ECO:0000256" key="2">
    <source>
        <dbReference type="ARBA" id="ARBA00005870"/>
    </source>
</evidence>
<feature type="binding site" evidence="10">
    <location>
        <begin position="148"/>
        <end position="151"/>
    </location>
    <ligand>
        <name>GTP</name>
        <dbReference type="ChEBI" id="CHEBI:37565"/>
    </ligand>
</feature>
<name>A0A7J4JV51_9ARCH</name>
<dbReference type="InterPro" id="IPR035649">
    <property type="entry name" value="EFG_V"/>
</dbReference>
<dbReference type="Gene3D" id="3.30.230.10">
    <property type="match status" value="1"/>
</dbReference>
<proteinExistence type="inferred from homology"/>
<dbReference type="CDD" id="cd01681">
    <property type="entry name" value="aeEF2_snRNP_like_IV"/>
    <property type="match status" value="1"/>
</dbReference>
<evidence type="ECO:0000256" key="1">
    <source>
        <dbReference type="ARBA" id="ARBA00004496"/>
    </source>
</evidence>
<dbReference type="SUPFAM" id="SSF54980">
    <property type="entry name" value="EF-G C-terminal domain-like"/>
    <property type="match status" value="2"/>
</dbReference>
<dbReference type="NCBIfam" id="TIGR00490">
    <property type="entry name" value="aEF-2"/>
    <property type="match status" value="1"/>
</dbReference>
<dbReference type="InterPro" id="IPR005517">
    <property type="entry name" value="Transl_elong_EFG/EF2_IV"/>
</dbReference>
<comment type="caution">
    <text evidence="12">The sequence shown here is derived from an EMBL/GenBank/DDBJ whole genome shotgun (WGS) entry which is preliminary data.</text>
</comment>
<keyword evidence="8 10" id="KW-0342">GTP-binding</keyword>
<evidence type="ECO:0000259" key="11">
    <source>
        <dbReference type="PROSITE" id="PS51722"/>
    </source>
</evidence>
<keyword evidence="7 10" id="KW-0648">Protein biosynthesis</keyword>
<evidence type="ECO:0000256" key="3">
    <source>
        <dbReference type="ARBA" id="ARBA00017891"/>
    </source>
</evidence>
<keyword evidence="4 10" id="KW-0963">Cytoplasm</keyword>
<evidence type="ECO:0000256" key="5">
    <source>
        <dbReference type="ARBA" id="ARBA00022741"/>
    </source>
</evidence>
<dbReference type="SUPFAM" id="SSF50447">
    <property type="entry name" value="Translation proteins"/>
    <property type="match status" value="1"/>
</dbReference>
<dbReference type="PROSITE" id="PS00301">
    <property type="entry name" value="G_TR_1"/>
    <property type="match status" value="1"/>
</dbReference>
<dbReference type="CDD" id="cd03713">
    <property type="entry name" value="EFG_mtEFG_C"/>
    <property type="match status" value="1"/>
</dbReference>
<feature type="modified residue" description="Diphthamide" evidence="10">
    <location>
        <position position="598"/>
    </location>
</feature>
<keyword evidence="6 10" id="KW-0251">Elongation factor</keyword>
<dbReference type="InterPro" id="IPR005225">
    <property type="entry name" value="Small_GTP-bd"/>
</dbReference>
<dbReference type="Pfam" id="PF00679">
    <property type="entry name" value="EFG_C"/>
    <property type="match status" value="1"/>
</dbReference>
<dbReference type="FunFam" id="3.30.70.870:FF:000002">
    <property type="entry name" value="Translation elongation factor 2"/>
    <property type="match status" value="1"/>
</dbReference>
<dbReference type="InterPro" id="IPR020568">
    <property type="entry name" value="Ribosomal_Su5_D2-typ_SF"/>
</dbReference>
<dbReference type="InterPro" id="IPR031157">
    <property type="entry name" value="G_TR_CS"/>
</dbReference>
<dbReference type="SMART" id="SM00889">
    <property type="entry name" value="EFG_IV"/>
    <property type="match status" value="1"/>
</dbReference>
<evidence type="ECO:0000256" key="4">
    <source>
        <dbReference type="ARBA" id="ARBA00022490"/>
    </source>
</evidence>
<organism evidence="12 13">
    <name type="scientific">Candidatus Iainarchaeum sp</name>
    <dbReference type="NCBI Taxonomy" id="3101447"/>
    <lineage>
        <taxon>Archaea</taxon>
        <taxon>Candidatus Iainarchaeota</taxon>
        <taxon>Candidatus Iainarchaeia</taxon>
        <taxon>Candidatus Iainarchaeales</taxon>
        <taxon>Candidatus Iainarchaeaceae</taxon>
        <taxon>Candidatus Iainarchaeum</taxon>
    </lineage>
</organism>
<dbReference type="PRINTS" id="PR00315">
    <property type="entry name" value="ELONGATNFCT"/>
</dbReference>
<dbReference type="Pfam" id="PF03764">
    <property type="entry name" value="EFG_IV"/>
    <property type="match status" value="1"/>
</dbReference>
<dbReference type="InterPro" id="IPR004543">
    <property type="entry name" value="Transl_elong_EFG/EF2_arc"/>
</dbReference>
<dbReference type="Gene3D" id="2.40.30.10">
    <property type="entry name" value="Translation factors"/>
    <property type="match status" value="1"/>
</dbReference>
<dbReference type="GO" id="GO:0003924">
    <property type="term" value="F:GTPase activity"/>
    <property type="evidence" value="ECO:0007669"/>
    <property type="project" value="InterPro"/>
</dbReference>
<dbReference type="CDD" id="cd01885">
    <property type="entry name" value="EF2"/>
    <property type="match status" value="1"/>
</dbReference>
<dbReference type="AlphaFoldDB" id="A0A7J4JV51"/>
<dbReference type="GO" id="GO:0005829">
    <property type="term" value="C:cytosol"/>
    <property type="evidence" value="ECO:0007669"/>
    <property type="project" value="TreeGrafter"/>
</dbReference>
<comment type="function">
    <text evidence="9 10">Catalyzes the GTP-dependent ribosomal translocation step during translation elongation. During this step, the ribosome changes from the pre-translocational (PRE) to the post-translocational (POST) state as the newly formed A-site-bound peptidyl-tRNA and P-site-bound deacylated tRNA move to the P and E sites, respectively. Catalyzes the coordinated movement of the two tRNA molecules, the mRNA and conformational changes in the ribosome.</text>
</comment>
<dbReference type="NCBIfam" id="TIGR00231">
    <property type="entry name" value="small_GTP"/>
    <property type="match status" value="1"/>
</dbReference>
<dbReference type="CDD" id="cd16268">
    <property type="entry name" value="EF2_II"/>
    <property type="match status" value="1"/>
</dbReference>
<feature type="domain" description="Tr-type G" evidence="11">
    <location>
        <begin position="19"/>
        <end position="260"/>
    </location>
</feature>
<evidence type="ECO:0000313" key="12">
    <source>
        <dbReference type="EMBL" id="HIH21661.1"/>
    </source>
</evidence>
<dbReference type="PANTHER" id="PTHR42908">
    <property type="entry name" value="TRANSLATION ELONGATION FACTOR-RELATED"/>
    <property type="match status" value="1"/>
</dbReference>
<dbReference type="GO" id="GO:0003746">
    <property type="term" value="F:translation elongation factor activity"/>
    <property type="evidence" value="ECO:0007669"/>
    <property type="project" value="UniProtKB-UniRule"/>
</dbReference>